<dbReference type="InterPro" id="IPR035418">
    <property type="entry name" value="AraC-bd_2"/>
</dbReference>
<dbReference type="InterPro" id="IPR018060">
    <property type="entry name" value="HTH_AraC"/>
</dbReference>
<gene>
    <name evidence="6" type="ORF">HRUBRA_02607</name>
</gene>
<comment type="caution">
    <text evidence="6">The sequence shown here is derived from an EMBL/GenBank/DDBJ whole genome shotgun (WGS) entry which is preliminary data.</text>
</comment>
<keyword evidence="2" id="KW-0238">DNA-binding</keyword>
<dbReference type="PANTHER" id="PTHR46796:SF6">
    <property type="entry name" value="ARAC SUBFAMILY"/>
    <property type="match status" value="1"/>
</dbReference>
<dbReference type="PANTHER" id="PTHR46796">
    <property type="entry name" value="HTH-TYPE TRANSCRIPTIONAL ACTIVATOR RHAS-RELATED"/>
    <property type="match status" value="1"/>
</dbReference>
<reference evidence="6 7" key="1">
    <citation type="journal article" date="2014" name="Genome Announc.">
        <title>Genome Sequence of Gammaproteobacterial Pseudohaliea rubra Type Strain DSM 19751, Isolated from Coastal Seawater of the Mediterranean Sea.</title>
        <authorList>
            <person name="Spring S."/>
            <person name="Fiebig A."/>
            <person name="Riedel T."/>
            <person name="Goker M."/>
            <person name="Klenk H.P."/>
        </authorList>
    </citation>
    <scope>NUCLEOTIDE SEQUENCE [LARGE SCALE GENOMIC DNA]</scope>
    <source>
        <strain evidence="6 7">DSM 19751</strain>
    </source>
</reference>
<evidence type="ECO:0000256" key="4">
    <source>
        <dbReference type="SAM" id="MobiDB-lite"/>
    </source>
</evidence>
<dbReference type="OrthoDB" id="5622169at2"/>
<evidence type="ECO:0000259" key="5">
    <source>
        <dbReference type="PROSITE" id="PS01124"/>
    </source>
</evidence>
<sequence length="361" mass="40001">MQRLCVQADRLPAAQHLIALRLALKDHCDVYPLTTPWTLQRDLESWRVGGLIFSHWSLSAARHERSQAMADSGGNNWLVLRILQRGRQALIIDDRHHVTVNTDTILLTDWSMPWVCNSSDCHLFTVGIPRSHLSAHKLLNVKIPALSWNRNTAEGLQLASMVALLWKQLPTLDAADAESVARGFVGFLDGILSNHPTLLRAQYANTSRLAAMKSLLNERLQDPELGVTTLCEQFACSRATVYRLFERDGGVAAFIQQQRLHGCMTELARGDRAANATLAQLSRRWCLGSAARLCRLFEDYFALTPQGVLAARKADQAISAGKSTNLQLQLATGINRAIAEDSTRPASDPWQEPAARATLDP</sequence>
<dbReference type="InterPro" id="IPR050204">
    <property type="entry name" value="AraC_XylS_family_regulators"/>
</dbReference>
<protein>
    <recommendedName>
        <fullName evidence="5">HTH araC/xylS-type domain-containing protein</fullName>
    </recommendedName>
</protein>
<dbReference type="STRING" id="1265313.HRUBRA_02607"/>
<dbReference type="eggNOG" id="COG2207">
    <property type="taxonomic scope" value="Bacteria"/>
</dbReference>
<evidence type="ECO:0000256" key="2">
    <source>
        <dbReference type="ARBA" id="ARBA00023125"/>
    </source>
</evidence>
<dbReference type="GO" id="GO:0003700">
    <property type="term" value="F:DNA-binding transcription factor activity"/>
    <property type="evidence" value="ECO:0007669"/>
    <property type="project" value="InterPro"/>
</dbReference>
<dbReference type="PROSITE" id="PS01124">
    <property type="entry name" value="HTH_ARAC_FAMILY_2"/>
    <property type="match status" value="1"/>
</dbReference>
<keyword evidence="1" id="KW-0805">Transcription regulation</keyword>
<dbReference type="HOGENOM" id="CLU_049704_0_1_6"/>
<dbReference type="EMBL" id="AUVB01000082">
    <property type="protein sequence ID" value="KGE02826.1"/>
    <property type="molecule type" value="Genomic_DNA"/>
</dbReference>
<accession>A0A095XT37</accession>
<feature type="region of interest" description="Disordered" evidence="4">
    <location>
        <begin position="341"/>
        <end position="361"/>
    </location>
</feature>
<evidence type="ECO:0000256" key="3">
    <source>
        <dbReference type="ARBA" id="ARBA00023163"/>
    </source>
</evidence>
<dbReference type="SMART" id="SM00342">
    <property type="entry name" value="HTH_ARAC"/>
    <property type="match status" value="1"/>
</dbReference>
<keyword evidence="3" id="KW-0804">Transcription</keyword>
<name>A0A095XT37_9GAMM</name>
<evidence type="ECO:0000256" key="1">
    <source>
        <dbReference type="ARBA" id="ARBA00023015"/>
    </source>
</evidence>
<dbReference type="Gene3D" id="1.10.10.60">
    <property type="entry name" value="Homeodomain-like"/>
    <property type="match status" value="1"/>
</dbReference>
<dbReference type="RefSeq" id="WP_035517751.1">
    <property type="nucleotide sequence ID" value="NZ_KN234787.1"/>
</dbReference>
<dbReference type="AlphaFoldDB" id="A0A095XT37"/>
<proteinExistence type="predicted"/>
<organism evidence="6 7">
    <name type="scientific">Pseudohaliea rubra DSM 19751</name>
    <dbReference type="NCBI Taxonomy" id="1265313"/>
    <lineage>
        <taxon>Bacteria</taxon>
        <taxon>Pseudomonadati</taxon>
        <taxon>Pseudomonadota</taxon>
        <taxon>Gammaproteobacteria</taxon>
        <taxon>Cellvibrionales</taxon>
        <taxon>Halieaceae</taxon>
        <taxon>Pseudohaliea</taxon>
    </lineage>
</organism>
<evidence type="ECO:0000313" key="7">
    <source>
        <dbReference type="Proteomes" id="UP000029640"/>
    </source>
</evidence>
<dbReference type="GO" id="GO:0043565">
    <property type="term" value="F:sequence-specific DNA binding"/>
    <property type="evidence" value="ECO:0007669"/>
    <property type="project" value="InterPro"/>
</dbReference>
<dbReference type="Proteomes" id="UP000029640">
    <property type="component" value="Unassembled WGS sequence"/>
</dbReference>
<keyword evidence="7" id="KW-1185">Reference proteome</keyword>
<feature type="domain" description="HTH araC/xylS-type" evidence="5">
    <location>
        <begin position="210"/>
        <end position="311"/>
    </location>
</feature>
<dbReference type="Pfam" id="PF14525">
    <property type="entry name" value="AraC_binding_2"/>
    <property type="match status" value="1"/>
</dbReference>
<evidence type="ECO:0000313" key="6">
    <source>
        <dbReference type="EMBL" id="KGE02826.1"/>
    </source>
</evidence>